<dbReference type="PROSITE" id="PS50928">
    <property type="entry name" value="ABC_TM1"/>
    <property type="match status" value="2"/>
</dbReference>
<evidence type="ECO:0000313" key="11">
    <source>
        <dbReference type="Proteomes" id="UP000600449"/>
    </source>
</evidence>
<keyword evidence="4" id="KW-0997">Cell inner membrane</keyword>
<evidence type="ECO:0000256" key="8">
    <source>
        <dbReference type="RuleBase" id="RU363032"/>
    </source>
</evidence>
<dbReference type="InterPro" id="IPR035906">
    <property type="entry name" value="MetI-like_sf"/>
</dbReference>
<feature type="transmembrane region" description="Helical" evidence="8">
    <location>
        <begin position="116"/>
        <end position="137"/>
    </location>
</feature>
<keyword evidence="11" id="KW-1185">Reference proteome</keyword>
<keyword evidence="3" id="KW-1003">Cell membrane</keyword>
<keyword evidence="5 8" id="KW-0812">Transmembrane</keyword>
<dbReference type="Gene3D" id="1.10.3720.10">
    <property type="entry name" value="MetI-like"/>
    <property type="match status" value="2"/>
</dbReference>
<feature type="transmembrane region" description="Helical" evidence="8">
    <location>
        <begin position="318"/>
        <end position="339"/>
    </location>
</feature>
<name>A0A917V2N4_9HYPH</name>
<feature type="domain" description="ABC transmembrane type-1" evidence="9">
    <location>
        <begin position="371"/>
        <end position="569"/>
    </location>
</feature>
<dbReference type="Proteomes" id="UP000600449">
    <property type="component" value="Unassembled WGS sequence"/>
</dbReference>
<dbReference type="AlphaFoldDB" id="A0A917V2N4"/>
<accession>A0A917V2N4</accession>
<dbReference type="EMBL" id="BMMF01000002">
    <property type="protein sequence ID" value="GGK23171.1"/>
    <property type="molecule type" value="Genomic_DNA"/>
</dbReference>
<evidence type="ECO:0000256" key="1">
    <source>
        <dbReference type="ARBA" id="ARBA00004429"/>
    </source>
</evidence>
<evidence type="ECO:0000256" key="3">
    <source>
        <dbReference type="ARBA" id="ARBA00022475"/>
    </source>
</evidence>
<keyword evidence="2 8" id="KW-0813">Transport</keyword>
<dbReference type="PANTHER" id="PTHR43357">
    <property type="entry name" value="INNER MEMBRANE ABC TRANSPORTER PERMEASE PROTEIN YDCV"/>
    <property type="match status" value="1"/>
</dbReference>
<evidence type="ECO:0000256" key="2">
    <source>
        <dbReference type="ARBA" id="ARBA00022448"/>
    </source>
</evidence>
<keyword evidence="6 8" id="KW-1133">Transmembrane helix</keyword>
<organism evidence="10 11">
    <name type="scientific">Salinarimonas ramus</name>
    <dbReference type="NCBI Taxonomy" id="690164"/>
    <lineage>
        <taxon>Bacteria</taxon>
        <taxon>Pseudomonadati</taxon>
        <taxon>Pseudomonadota</taxon>
        <taxon>Alphaproteobacteria</taxon>
        <taxon>Hyphomicrobiales</taxon>
        <taxon>Salinarimonadaceae</taxon>
        <taxon>Salinarimonas</taxon>
    </lineage>
</organism>
<evidence type="ECO:0000313" key="10">
    <source>
        <dbReference type="EMBL" id="GGK23171.1"/>
    </source>
</evidence>
<dbReference type="InterPro" id="IPR000515">
    <property type="entry name" value="MetI-like"/>
</dbReference>
<dbReference type="CDD" id="cd06261">
    <property type="entry name" value="TM_PBP2"/>
    <property type="match status" value="2"/>
</dbReference>
<feature type="transmembrane region" description="Helical" evidence="8">
    <location>
        <begin position="83"/>
        <end position="104"/>
    </location>
</feature>
<feature type="transmembrane region" description="Helical" evidence="8">
    <location>
        <begin position="205"/>
        <end position="230"/>
    </location>
</feature>
<sequence length="584" mass="61061">MRAQATDTARLRAPLPARLRPPSGETILLVLVAIYLGIFTLWPLGRLLVEGMGANAAGETLGILRDQWASRSTSRALWNTLEAGSLATLVSILLGGSMAFLVALTNVRAKTALTFALLLPLLVPSQITALAWIELIGPTSPILRPLGLASPPGTTNPLYSLGGIVLVMGVEHAALVFLAVRAGLRAIPRDLVEAARISGARPLVATLRIVVPLAMPSLIAGAALAFVSAIGNFGVPALLGIPGRYTMLTTLIYQRLNGFGPSVLGEVAAIALILVLVAVAGLVLRALVAARMHARVERASAMLAPFPLGRARVPVESAIWAVLVLVSFLPLAALLAASFTPAVGVRLSLETLTLDHYRFAVIGNETTRRAFANSFLLAGATALAAGLVAVPLAYLAVMRRMAAARALDLVADTPYAIPGTVLAIGAILVFLPPLPILGVSVYNSLWIILFAYFARFMTLALRPVTASLETIEPALDEAARIAGARAFRRLFSIILPVAAPAAVAGGLLIFMTAFNELTVSALLWSSGAETLGVVVFSLQYEGNSPAAAALATATVVVTLLLAYVLDVLGRRLPGDVVPWRDASA</sequence>
<evidence type="ECO:0000256" key="7">
    <source>
        <dbReference type="ARBA" id="ARBA00023136"/>
    </source>
</evidence>
<feature type="transmembrane region" description="Helical" evidence="8">
    <location>
        <begin position="375"/>
        <end position="397"/>
    </location>
</feature>
<dbReference type="RefSeq" id="WP_188909699.1">
    <property type="nucleotide sequence ID" value="NZ_BMMF01000002.1"/>
</dbReference>
<protein>
    <submittedName>
        <fullName evidence="10">Iron ABC transporter permease</fullName>
    </submittedName>
</protein>
<dbReference type="SUPFAM" id="SSF161098">
    <property type="entry name" value="MetI-like"/>
    <property type="match status" value="2"/>
</dbReference>
<feature type="transmembrane region" description="Helical" evidence="8">
    <location>
        <begin position="546"/>
        <end position="565"/>
    </location>
</feature>
<keyword evidence="7 8" id="KW-0472">Membrane</keyword>
<reference evidence="10 11" key="1">
    <citation type="journal article" date="2014" name="Int. J. Syst. Evol. Microbiol.">
        <title>Complete genome sequence of Corynebacterium casei LMG S-19264T (=DSM 44701T), isolated from a smear-ripened cheese.</title>
        <authorList>
            <consortium name="US DOE Joint Genome Institute (JGI-PGF)"/>
            <person name="Walter F."/>
            <person name="Albersmeier A."/>
            <person name="Kalinowski J."/>
            <person name="Ruckert C."/>
        </authorList>
    </citation>
    <scope>NUCLEOTIDE SEQUENCE [LARGE SCALE GENOMIC DNA]</scope>
    <source>
        <strain evidence="10 11">CGMCC 1.9161</strain>
    </source>
</reference>
<dbReference type="PANTHER" id="PTHR43357:SF4">
    <property type="entry name" value="INNER MEMBRANE ABC TRANSPORTER PERMEASE PROTEIN YDCV"/>
    <property type="match status" value="1"/>
</dbReference>
<evidence type="ECO:0000256" key="4">
    <source>
        <dbReference type="ARBA" id="ARBA00022519"/>
    </source>
</evidence>
<evidence type="ECO:0000256" key="5">
    <source>
        <dbReference type="ARBA" id="ARBA00022692"/>
    </source>
</evidence>
<feature type="transmembrane region" description="Helical" evidence="8">
    <location>
        <begin position="27"/>
        <end position="45"/>
    </location>
</feature>
<evidence type="ECO:0000259" key="9">
    <source>
        <dbReference type="PROSITE" id="PS50928"/>
    </source>
</evidence>
<dbReference type="GO" id="GO:0005886">
    <property type="term" value="C:plasma membrane"/>
    <property type="evidence" value="ECO:0007669"/>
    <property type="project" value="UniProtKB-SubCell"/>
</dbReference>
<evidence type="ECO:0000256" key="6">
    <source>
        <dbReference type="ARBA" id="ARBA00022989"/>
    </source>
</evidence>
<proteinExistence type="inferred from homology"/>
<comment type="subcellular location">
    <subcellularLocation>
        <location evidence="1">Cell inner membrane</location>
        <topology evidence="1">Multi-pass membrane protein</topology>
    </subcellularLocation>
    <subcellularLocation>
        <location evidence="8">Cell membrane</location>
        <topology evidence="8">Multi-pass membrane protein</topology>
    </subcellularLocation>
</comment>
<comment type="similarity">
    <text evidence="8">Belongs to the binding-protein-dependent transport system permease family.</text>
</comment>
<dbReference type="GO" id="GO:0055085">
    <property type="term" value="P:transmembrane transport"/>
    <property type="evidence" value="ECO:0007669"/>
    <property type="project" value="InterPro"/>
</dbReference>
<dbReference type="Pfam" id="PF00528">
    <property type="entry name" value="BPD_transp_1"/>
    <property type="match status" value="2"/>
</dbReference>
<feature type="transmembrane region" description="Helical" evidence="8">
    <location>
        <begin position="157"/>
        <end position="184"/>
    </location>
</feature>
<feature type="transmembrane region" description="Helical" evidence="8">
    <location>
        <begin position="490"/>
        <end position="514"/>
    </location>
</feature>
<feature type="transmembrane region" description="Helical" evidence="8">
    <location>
        <begin position="436"/>
        <end position="454"/>
    </location>
</feature>
<feature type="domain" description="ABC transmembrane type-1" evidence="9">
    <location>
        <begin position="77"/>
        <end position="285"/>
    </location>
</feature>
<feature type="transmembrane region" description="Helical" evidence="8">
    <location>
        <begin position="409"/>
        <end position="430"/>
    </location>
</feature>
<comment type="caution">
    <text evidence="10">The sequence shown here is derived from an EMBL/GenBank/DDBJ whole genome shotgun (WGS) entry which is preliminary data.</text>
</comment>
<feature type="transmembrane region" description="Helical" evidence="8">
    <location>
        <begin position="267"/>
        <end position="288"/>
    </location>
</feature>
<gene>
    <name evidence="10" type="ORF">GCM10011322_07390</name>
</gene>